<feature type="transmembrane region" description="Helical" evidence="9">
    <location>
        <begin position="20"/>
        <end position="39"/>
    </location>
</feature>
<dbReference type="Proteomes" id="UP000184480">
    <property type="component" value="Unassembled WGS sequence"/>
</dbReference>
<accession>A0A1M4ZMD7</accession>
<sequence>MKLSRKHLAIHVGRGVKYTVLASNILFMLLLILSTYATSVSPFDYVLVSYLGMGFPILLLINFCYLLLWCIFLKWKFAILQIVVFLFCWQSIDTYIPTNSRVEDVPEKAFKIMSYNVRGFNWLTGEEARENPILPYIVHSGADIICMQEFAVDTKKDMEKIISLAEFDDVMVDYPYRTIIRLGDTISSTMYGLACYSKYPIERVARIPIESAFNGSAMYEIKIGKKYITIVNNHLESNRLTAEDKELYKELVVDQRRDRLGAVTENIRSHLDPAFKTRALQANIIADCIRLQRGKTDAMIVCGDFNEPPISYAYQKIKGNFLDAYKYTGSGIGITYHEDGFYFRIDYIMHSLNLQAYNCTVGTVKYSDHYPIWSWISFK</sequence>
<keyword evidence="11" id="KW-0269">Exonuclease</keyword>
<keyword evidence="5" id="KW-0227">DNA damage</keyword>
<comment type="cofactor">
    <cofactor evidence="1">
        <name>Mn(2+)</name>
        <dbReference type="ChEBI" id="CHEBI:29035"/>
    </cofactor>
</comment>
<feature type="domain" description="Endonuclease/exonuclease/phosphatase" evidence="10">
    <location>
        <begin position="113"/>
        <end position="369"/>
    </location>
</feature>
<keyword evidence="9" id="KW-0812">Transmembrane</keyword>
<gene>
    <name evidence="11" type="ORF">SAMN05444362_104135</name>
</gene>
<evidence type="ECO:0000256" key="8">
    <source>
        <dbReference type="ARBA" id="ARBA00023204"/>
    </source>
</evidence>
<comment type="cofactor">
    <cofactor evidence="2">
        <name>Mg(2+)</name>
        <dbReference type="ChEBI" id="CHEBI:18420"/>
    </cofactor>
</comment>
<dbReference type="CDD" id="cd09084">
    <property type="entry name" value="EEP-2"/>
    <property type="match status" value="1"/>
</dbReference>
<evidence type="ECO:0000256" key="2">
    <source>
        <dbReference type="ARBA" id="ARBA00001946"/>
    </source>
</evidence>
<evidence type="ECO:0000256" key="1">
    <source>
        <dbReference type="ARBA" id="ARBA00001936"/>
    </source>
</evidence>
<dbReference type="STRING" id="1346286.SAMN05444362_104135"/>
<keyword evidence="3" id="KW-0540">Nuclease</keyword>
<dbReference type="RefSeq" id="WP_062184076.1">
    <property type="nucleotide sequence ID" value="NZ_BBXL01000025.1"/>
</dbReference>
<dbReference type="GO" id="GO:0004519">
    <property type="term" value="F:endonuclease activity"/>
    <property type="evidence" value="ECO:0007669"/>
    <property type="project" value="UniProtKB-KW"/>
</dbReference>
<keyword evidence="12" id="KW-1185">Reference proteome</keyword>
<dbReference type="GO" id="GO:0006281">
    <property type="term" value="P:DNA repair"/>
    <property type="evidence" value="ECO:0007669"/>
    <property type="project" value="UniProtKB-KW"/>
</dbReference>
<keyword evidence="6" id="KW-0378">Hydrolase</keyword>
<keyword evidence="4" id="KW-0479">Metal-binding</keyword>
<evidence type="ECO:0000256" key="4">
    <source>
        <dbReference type="ARBA" id="ARBA00022723"/>
    </source>
</evidence>
<evidence type="ECO:0000256" key="3">
    <source>
        <dbReference type="ARBA" id="ARBA00022722"/>
    </source>
</evidence>
<evidence type="ECO:0000313" key="11">
    <source>
        <dbReference type="EMBL" id="SHF19270.1"/>
    </source>
</evidence>
<feature type="transmembrane region" description="Helical" evidence="9">
    <location>
        <begin position="45"/>
        <end position="68"/>
    </location>
</feature>
<dbReference type="Gene3D" id="3.60.10.10">
    <property type="entry name" value="Endonuclease/exonuclease/phosphatase"/>
    <property type="match status" value="1"/>
</dbReference>
<keyword evidence="9" id="KW-1133">Transmembrane helix</keyword>
<evidence type="ECO:0000256" key="7">
    <source>
        <dbReference type="ARBA" id="ARBA00022842"/>
    </source>
</evidence>
<proteinExistence type="predicted"/>
<name>A0A1M4ZMD7_9BACT</name>
<protein>
    <submittedName>
        <fullName evidence="11">Uncharacterized conserved protein YafD, endonuclease/exonuclease/phosphatase (EEP) superfamily</fullName>
    </submittedName>
</protein>
<evidence type="ECO:0000256" key="9">
    <source>
        <dbReference type="SAM" id="Phobius"/>
    </source>
</evidence>
<keyword evidence="8" id="KW-0234">DNA repair</keyword>
<dbReference type="Pfam" id="PF03372">
    <property type="entry name" value="Exo_endo_phos"/>
    <property type="match status" value="1"/>
</dbReference>
<keyword evidence="7" id="KW-0460">Magnesium</keyword>
<reference evidence="12" key="1">
    <citation type="submission" date="2016-11" db="EMBL/GenBank/DDBJ databases">
        <authorList>
            <person name="Varghese N."/>
            <person name="Submissions S."/>
        </authorList>
    </citation>
    <scope>NUCLEOTIDE SEQUENCE [LARGE SCALE GENOMIC DNA]</scope>
    <source>
        <strain evidence="12">DSM 27370</strain>
    </source>
</reference>
<dbReference type="InterPro" id="IPR005135">
    <property type="entry name" value="Endo/exonuclease/phosphatase"/>
</dbReference>
<dbReference type="InterPro" id="IPR051547">
    <property type="entry name" value="TDP2-like"/>
</dbReference>
<organism evidence="11 12">
    <name type="scientific">Dysgonomonas macrotermitis</name>
    <dbReference type="NCBI Taxonomy" id="1346286"/>
    <lineage>
        <taxon>Bacteria</taxon>
        <taxon>Pseudomonadati</taxon>
        <taxon>Bacteroidota</taxon>
        <taxon>Bacteroidia</taxon>
        <taxon>Bacteroidales</taxon>
        <taxon>Dysgonomonadaceae</taxon>
        <taxon>Dysgonomonas</taxon>
    </lineage>
</organism>
<evidence type="ECO:0000313" key="12">
    <source>
        <dbReference type="Proteomes" id="UP000184480"/>
    </source>
</evidence>
<keyword evidence="9" id="KW-0472">Membrane</keyword>
<dbReference type="EMBL" id="FQUC01000004">
    <property type="protein sequence ID" value="SHF19270.1"/>
    <property type="molecule type" value="Genomic_DNA"/>
</dbReference>
<dbReference type="InterPro" id="IPR036691">
    <property type="entry name" value="Endo/exonu/phosph_ase_sf"/>
</dbReference>
<evidence type="ECO:0000256" key="5">
    <source>
        <dbReference type="ARBA" id="ARBA00022763"/>
    </source>
</evidence>
<keyword evidence="11" id="KW-0255">Endonuclease</keyword>
<evidence type="ECO:0000259" key="10">
    <source>
        <dbReference type="Pfam" id="PF03372"/>
    </source>
</evidence>
<dbReference type="GO" id="GO:0046872">
    <property type="term" value="F:metal ion binding"/>
    <property type="evidence" value="ECO:0007669"/>
    <property type="project" value="UniProtKB-KW"/>
</dbReference>
<dbReference type="SUPFAM" id="SSF56219">
    <property type="entry name" value="DNase I-like"/>
    <property type="match status" value="1"/>
</dbReference>
<dbReference type="GO" id="GO:0004527">
    <property type="term" value="F:exonuclease activity"/>
    <property type="evidence" value="ECO:0007669"/>
    <property type="project" value="UniProtKB-KW"/>
</dbReference>
<dbReference type="AlphaFoldDB" id="A0A1M4ZMD7"/>
<dbReference type="PANTHER" id="PTHR15822:SF4">
    <property type="entry name" value="TYROSYL-DNA PHOSPHODIESTERASE 2"/>
    <property type="match status" value="1"/>
</dbReference>
<dbReference type="PANTHER" id="PTHR15822">
    <property type="entry name" value="TRAF AND TNF RECEPTOR-ASSOCIATED PROTEIN"/>
    <property type="match status" value="1"/>
</dbReference>
<dbReference type="OrthoDB" id="635146at2"/>
<evidence type="ECO:0000256" key="6">
    <source>
        <dbReference type="ARBA" id="ARBA00022801"/>
    </source>
</evidence>